<dbReference type="OrthoDB" id="2202112at2759"/>
<organism evidence="2 3">
    <name type="scientific">Choanephora cucurbitarum</name>
    <dbReference type="NCBI Taxonomy" id="101091"/>
    <lineage>
        <taxon>Eukaryota</taxon>
        <taxon>Fungi</taxon>
        <taxon>Fungi incertae sedis</taxon>
        <taxon>Mucoromycota</taxon>
        <taxon>Mucoromycotina</taxon>
        <taxon>Mucoromycetes</taxon>
        <taxon>Mucorales</taxon>
        <taxon>Mucorineae</taxon>
        <taxon>Choanephoraceae</taxon>
        <taxon>Choanephoroideae</taxon>
        <taxon>Choanephora</taxon>
    </lineage>
</organism>
<accession>A0A1C7NMA2</accession>
<evidence type="ECO:0000313" key="2">
    <source>
        <dbReference type="EMBL" id="OBZ90283.1"/>
    </source>
</evidence>
<dbReference type="Proteomes" id="UP000093000">
    <property type="component" value="Unassembled WGS sequence"/>
</dbReference>
<keyword evidence="3" id="KW-1185">Reference proteome</keyword>
<dbReference type="EMBL" id="LUGH01000056">
    <property type="protein sequence ID" value="OBZ90283.1"/>
    <property type="molecule type" value="Genomic_DNA"/>
</dbReference>
<gene>
    <name evidence="2" type="ORF">A0J61_01669</name>
</gene>
<dbReference type="InParanoid" id="A0A1C7NMA2"/>
<feature type="chain" id="PRO_5008889784" evidence="1">
    <location>
        <begin position="20"/>
        <end position="88"/>
    </location>
</feature>
<protein>
    <submittedName>
        <fullName evidence="2">Uncharacterized protein</fullName>
    </submittedName>
</protein>
<sequence>MKSISCGFLLLLCLLAVEAGSYHRRQYVDSSLLKKREEDCDLTCHEIENACAVKCGSEGSKMNRELRHVCYQGTCYCGFELQPDSEKK</sequence>
<name>A0A1C7NMA2_9FUNG</name>
<keyword evidence="1" id="KW-0732">Signal</keyword>
<proteinExistence type="predicted"/>
<dbReference type="AlphaFoldDB" id="A0A1C7NMA2"/>
<feature type="signal peptide" evidence="1">
    <location>
        <begin position="1"/>
        <end position="19"/>
    </location>
</feature>
<evidence type="ECO:0000313" key="3">
    <source>
        <dbReference type="Proteomes" id="UP000093000"/>
    </source>
</evidence>
<reference evidence="2 3" key="1">
    <citation type="submission" date="2016-03" db="EMBL/GenBank/DDBJ databases">
        <title>Choanephora cucurbitarum.</title>
        <authorList>
            <person name="Min B."/>
            <person name="Park H."/>
            <person name="Park J.-H."/>
            <person name="Shin H.-D."/>
            <person name="Choi I.-G."/>
        </authorList>
    </citation>
    <scope>NUCLEOTIDE SEQUENCE [LARGE SCALE GENOMIC DNA]</scope>
    <source>
        <strain evidence="2 3">KUS-F28377</strain>
    </source>
</reference>
<evidence type="ECO:0000256" key="1">
    <source>
        <dbReference type="SAM" id="SignalP"/>
    </source>
</evidence>
<comment type="caution">
    <text evidence="2">The sequence shown here is derived from an EMBL/GenBank/DDBJ whole genome shotgun (WGS) entry which is preliminary data.</text>
</comment>